<protein>
    <submittedName>
        <fullName evidence="2">Uncharacterized protein</fullName>
    </submittedName>
</protein>
<dbReference type="PANTHER" id="PTHR40628:SF1">
    <property type="entry name" value="CHROMO DOMAIN-CONTAINING PROTEIN"/>
    <property type="match status" value="1"/>
</dbReference>
<dbReference type="PANTHER" id="PTHR40628">
    <property type="entry name" value="CHROMO DOMAIN-CONTAINING PROTEIN"/>
    <property type="match status" value="1"/>
</dbReference>
<evidence type="ECO:0000256" key="1">
    <source>
        <dbReference type="SAM" id="MobiDB-lite"/>
    </source>
</evidence>
<feature type="compositionally biased region" description="Polar residues" evidence="1">
    <location>
        <begin position="38"/>
        <end position="49"/>
    </location>
</feature>
<gene>
    <name evidence="2" type="ORF">BO97DRAFT_472140</name>
</gene>
<evidence type="ECO:0000313" key="3">
    <source>
        <dbReference type="Proteomes" id="UP000248961"/>
    </source>
</evidence>
<dbReference type="VEuPathDB" id="FungiDB:BO97DRAFT_472140"/>
<feature type="region of interest" description="Disordered" evidence="1">
    <location>
        <begin position="178"/>
        <end position="208"/>
    </location>
</feature>
<dbReference type="OrthoDB" id="4232400at2759"/>
<organism evidence="2 3">
    <name type="scientific">Aspergillus homomorphus (strain CBS 101889)</name>
    <dbReference type="NCBI Taxonomy" id="1450537"/>
    <lineage>
        <taxon>Eukaryota</taxon>
        <taxon>Fungi</taxon>
        <taxon>Dikarya</taxon>
        <taxon>Ascomycota</taxon>
        <taxon>Pezizomycotina</taxon>
        <taxon>Eurotiomycetes</taxon>
        <taxon>Eurotiomycetidae</taxon>
        <taxon>Eurotiales</taxon>
        <taxon>Aspergillaceae</taxon>
        <taxon>Aspergillus</taxon>
        <taxon>Aspergillus subgen. Circumdati</taxon>
    </lineage>
</organism>
<reference evidence="2 3" key="1">
    <citation type="submission" date="2018-02" db="EMBL/GenBank/DDBJ databases">
        <title>The genomes of Aspergillus section Nigri reveals drivers in fungal speciation.</title>
        <authorList>
            <consortium name="DOE Joint Genome Institute"/>
            <person name="Vesth T.C."/>
            <person name="Nybo J."/>
            <person name="Theobald S."/>
            <person name="Brandl J."/>
            <person name="Frisvad J.C."/>
            <person name="Nielsen K.F."/>
            <person name="Lyhne E.K."/>
            <person name="Kogle M.E."/>
            <person name="Kuo A."/>
            <person name="Riley R."/>
            <person name="Clum A."/>
            <person name="Nolan M."/>
            <person name="Lipzen A."/>
            <person name="Salamov A."/>
            <person name="Henrissat B."/>
            <person name="Wiebenga A."/>
            <person name="De vries R.P."/>
            <person name="Grigoriev I.V."/>
            <person name="Mortensen U.H."/>
            <person name="Andersen M.R."/>
            <person name="Baker S.E."/>
        </authorList>
    </citation>
    <scope>NUCLEOTIDE SEQUENCE [LARGE SCALE GENOMIC DNA]</scope>
    <source>
        <strain evidence="2 3">CBS 101889</strain>
    </source>
</reference>
<proteinExistence type="predicted"/>
<dbReference type="EMBL" id="KZ824300">
    <property type="protein sequence ID" value="RAL09837.1"/>
    <property type="molecule type" value="Genomic_DNA"/>
</dbReference>
<feature type="compositionally biased region" description="Basic and acidic residues" evidence="1">
    <location>
        <begin position="194"/>
        <end position="207"/>
    </location>
</feature>
<sequence length="313" mass="34717">MDLIVEFPKAEPTTNLSIPPRPPHNHDLVPSHGAYPHNESTMPPTTEPQPKNETKHYNPYPPKPTKPTTQTQKPTRKRHHQEGKPPTNRCWDWLLLPATSNTHFAKNRASFETYRRAPCKIANQRVLGVGTVQLRVRRAPNDARTTTLVLHDVLHMPDARCNGVSVAKYTGDLSAEYGVGGRRGSEEPAEGEEPGQRHAHAEGHGEDDTTILEGAEVVVGVEGEGDAEHLQVRRASTSTISSVGSAETETCPGEGLWFADRRPETGCSRVVLAGEHQMLDIGDLENEKMLRGLVISKEELEVLNERIRNRSWV</sequence>
<accession>A0A395HPT6</accession>
<dbReference type="AlphaFoldDB" id="A0A395HPT6"/>
<dbReference type="GeneID" id="37204394"/>
<dbReference type="STRING" id="1450537.A0A395HPT6"/>
<feature type="region of interest" description="Disordered" evidence="1">
    <location>
        <begin position="1"/>
        <end position="86"/>
    </location>
</feature>
<dbReference type="RefSeq" id="XP_025548991.1">
    <property type="nucleotide sequence ID" value="XM_025700105.1"/>
</dbReference>
<keyword evidence="3" id="KW-1185">Reference proteome</keyword>
<name>A0A395HPT6_ASPHC</name>
<evidence type="ECO:0000313" key="2">
    <source>
        <dbReference type="EMBL" id="RAL09837.1"/>
    </source>
</evidence>
<dbReference type="Proteomes" id="UP000248961">
    <property type="component" value="Unassembled WGS sequence"/>
</dbReference>